<gene>
    <name evidence="2" type="ORF">C1645_833912</name>
</gene>
<evidence type="ECO:0000313" key="3">
    <source>
        <dbReference type="Proteomes" id="UP000265703"/>
    </source>
</evidence>
<keyword evidence="1" id="KW-0472">Membrane</keyword>
<protein>
    <submittedName>
        <fullName evidence="2">Uncharacterized protein</fullName>
    </submittedName>
</protein>
<comment type="caution">
    <text evidence="2">The sequence shown here is derived from an EMBL/GenBank/DDBJ whole genome shotgun (WGS) entry which is preliminary data.</text>
</comment>
<dbReference type="OrthoDB" id="2438101at2759"/>
<keyword evidence="1" id="KW-1133">Transmembrane helix</keyword>
<sequence length="64" mass="7798">MLIISRYWIQRDEFNFWTIDVLTLIASVFLIVVKCMKTETKGRQTLLRFRVDYEALHYIHFFAP</sequence>
<dbReference type="AlphaFoldDB" id="A0A397SD15"/>
<accession>A0A397SD15</accession>
<proteinExistence type="predicted"/>
<evidence type="ECO:0000313" key="2">
    <source>
        <dbReference type="EMBL" id="RIA83392.1"/>
    </source>
</evidence>
<organism evidence="2 3">
    <name type="scientific">Glomus cerebriforme</name>
    <dbReference type="NCBI Taxonomy" id="658196"/>
    <lineage>
        <taxon>Eukaryota</taxon>
        <taxon>Fungi</taxon>
        <taxon>Fungi incertae sedis</taxon>
        <taxon>Mucoromycota</taxon>
        <taxon>Glomeromycotina</taxon>
        <taxon>Glomeromycetes</taxon>
        <taxon>Glomerales</taxon>
        <taxon>Glomeraceae</taxon>
        <taxon>Glomus</taxon>
    </lineage>
</organism>
<feature type="transmembrane region" description="Helical" evidence="1">
    <location>
        <begin position="14"/>
        <end position="33"/>
    </location>
</feature>
<evidence type="ECO:0000256" key="1">
    <source>
        <dbReference type="SAM" id="Phobius"/>
    </source>
</evidence>
<name>A0A397SD15_9GLOM</name>
<dbReference type="EMBL" id="QKYT01000576">
    <property type="protein sequence ID" value="RIA83392.1"/>
    <property type="molecule type" value="Genomic_DNA"/>
</dbReference>
<keyword evidence="1" id="KW-0812">Transmembrane</keyword>
<reference evidence="2 3" key="1">
    <citation type="submission" date="2018-06" db="EMBL/GenBank/DDBJ databases">
        <title>Comparative genomics reveals the genomic features of Rhizophagus irregularis, R. cerebriforme, R. diaphanum and Gigaspora rosea, and their symbiotic lifestyle signature.</title>
        <authorList>
            <person name="Morin E."/>
            <person name="San Clemente H."/>
            <person name="Chen E.C.H."/>
            <person name="De La Providencia I."/>
            <person name="Hainaut M."/>
            <person name="Kuo A."/>
            <person name="Kohler A."/>
            <person name="Murat C."/>
            <person name="Tang N."/>
            <person name="Roy S."/>
            <person name="Loubradou J."/>
            <person name="Henrissat B."/>
            <person name="Grigoriev I.V."/>
            <person name="Corradi N."/>
            <person name="Roux C."/>
            <person name="Martin F.M."/>
        </authorList>
    </citation>
    <scope>NUCLEOTIDE SEQUENCE [LARGE SCALE GENOMIC DNA]</scope>
    <source>
        <strain evidence="2 3">DAOM 227022</strain>
    </source>
</reference>
<dbReference type="Proteomes" id="UP000265703">
    <property type="component" value="Unassembled WGS sequence"/>
</dbReference>
<keyword evidence="3" id="KW-1185">Reference proteome</keyword>